<accession>A0ABW5ZD25</accession>
<dbReference type="PROSITE" id="PS51257">
    <property type="entry name" value="PROKAR_LIPOPROTEIN"/>
    <property type="match status" value="1"/>
</dbReference>
<dbReference type="EMBL" id="JBHUOL010000022">
    <property type="protein sequence ID" value="MFD2909981.1"/>
    <property type="molecule type" value="Genomic_DNA"/>
</dbReference>
<evidence type="ECO:0008006" key="3">
    <source>
        <dbReference type="Google" id="ProtNLM"/>
    </source>
</evidence>
<organism evidence="1 2">
    <name type="scientific">Flavobacterium ardleyense</name>
    <dbReference type="NCBI Taxonomy" id="2038737"/>
    <lineage>
        <taxon>Bacteria</taxon>
        <taxon>Pseudomonadati</taxon>
        <taxon>Bacteroidota</taxon>
        <taxon>Flavobacteriia</taxon>
        <taxon>Flavobacteriales</taxon>
        <taxon>Flavobacteriaceae</taxon>
        <taxon>Flavobacterium</taxon>
    </lineage>
</organism>
<protein>
    <recommendedName>
        <fullName evidence="3">Lipoprotein</fullName>
    </recommendedName>
</protein>
<gene>
    <name evidence="1" type="ORF">ACFSX9_14695</name>
</gene>
<evidence type="ECO:0000313" key="2">
    <source>
        <dbReference type="Proteomes" id="UP001597549"/>
    </source>
</evidence>
<dbReference type="RefSeq" id="WP_379809020.1">
    <property type="nucleotide sequence ID" value="NZ_JBHUOL010000022.1"/>
</dbReference>
<proteinExistence type="predicted"/>
<comment type="caution">
    <text evidence="1">The sequence shown here is derived from an EMBL/GenBank/DDBJ whole genome shotgun (WGS) entry which is preliminary data.</text>
</comment>
<sequence>MKQFWSFIIIVLLASCNSATENKTVESSLEESKIIEEKPKLHVDTLSFVAYNDDGDYFLLYAKKNKEDFSFINDKNDDRSFLKGDVIEVIWKNDTIYIAGDGETPELAEWVVSTRKIKDGTVSAFRKHYKKELKYNWSKEFEYSQGYLDQLYLVVEYYIANSQNQLIKEAVESKEQIEYSIEEQIRNNKEYTVIGIATVSEHKVSTIQWLYYQHGDALELYEYDLPNDELIKFE</sequence>
<name>A0ABW5ZD25_9FLAO</name>
<reference evidence="2" key="1">
    <citation type="journal article" date="2019" name="Int. J. Syst. Evol. Microbiol.">
        <title>The Global Catalogue of Microorganisms (GCM) 10K type strain sequencing project: providing services to taxonomists for standard genome sequencing and annotation.</title>
        <authorList>
            <consortium name="The Broad Institute Genomics Platform"/>
            <consortium name="The Broad Institute Genome Sequencing Center for Infectious Disease"/>
            <person name="Wu L."/>
            <person name="Ma J."/>
        </authorList>
    </citation>
    <scope>NUCLEOTIDE SEQUENCE [LARGE SCALE GENOMIC DNA]</scope>
    <source>
        <strain evidence="2">KCTC 52644</strain>
    </source>
</reference>
<evidence type="ECO:0000313" key="1">
    <source>
        <dbReference type="EMBL" id="MFD2909981.1"/>
    </source>
</evidence>
<keyword evidence="2" id="KW-1185">Reference proteome</keyword>
<dbReference type="Proteomes" id="UP001597549">
    <property type="component" value="Unassembled WGS sequence"/>
</dbReference>